<dbReference type="Proteomes" id="UP001178508">
    <property type="component" value="Chromosome 7"/>
</dbReference>
<reference evidence="2" key="1">
    <citation type="submission" date="2023-08" db="EMBL/GenBank/DDBJ databases">
        <authorList>
            <person name="Alioto T."/>
            <person name="Alioto T."/>
            <person name="Gomez Garrido J."/>
        </authorList>
    </citation>
    <scope>NUCLEOTIDE SEQUENCE</scope>
</reference>
<proteinExistence type="predicted"/>
<dbReference type="EMBL" id="OY660870">
    <property type="protein sequence ID" value="CAJ1060917.1"/>
    <property type="molecule type" value="Genomic_DNA"/>
</dbReference>
<name>A0AAV1FKP2_XYRNO</name>
<evidence type="ECO:0000256" key="1">
    <source>
        <dbReference type="SAM" id="MobiDB-lite"/>
    </source>
</evidence>
<feature type="compositionally biased region" description="Basic and acidic residues" evidence="1">
    <location>
        <begin position="46"/>
        <end position="66"/>
    </location>
</feature>
<sequence length="66" mass="7713">MYWQKSLTTETDANIWQPIADHPVRDTFLDSQLHRASRCSSPSPDDAGRLKPVVFDDDRMRQHRSE</sequence>
<keyword evidence="3" id="KW-1185">Reference proteome</keyword>
<gene>
    <name evidence="2" type="ORF">XNOV1_A023421</name>
</gene>
<organism evidence="2 3">
    <name type="scientific">Xyrichtys novacula</name>
    <name type="common">Pearly razorfish</name>
    <name type="synonym">Hemipteronotus novacula</name>
    <dbReference type="NCBI Taxonomy" id="13765"/>
    <lineage>
        <taxon>Eukaryota</taxon>
        <taxon>Metazoa</taxon>
        <taxon>Chordata</taxon>
        <taxon>Craniata</taxon>
        <taxon>Vertebrata</taxon>
        <taxon>Euteleostomi</taxon>
        <taxon>Actinopterygii</taxon>
        <taxon>Neopterygii</taxon>
        <taxon>Teleostei</taxon>
        <taxon>Neoteleostei</taxon>
        <taxon>Acanthomorphata</taxon>
        <taxon>Eupercaria</taxon>
        <taxon>Labriformes</taxon>
        <taxon>Labridae</taxon>
        <taxon>Xyrichtys</taxon>
    </lineage>
</organism>
<dbReference type="AlphaFoldDB" id="A0AAV1FKP2"/>
<protein>
    <submittedName>
        <fullName evidence="2">Uncharacterized protein</fullName>
    </submittedName>
</protein>
<evidence type="ECO:0000313" key="2">
    <source>
        <dbReference type="EMBL" id="CAJ1060917.1"/>
    </source>
</evidence>
<accession>A0AAV1FKP2</accession>
<evidence type="ECO:0000313" key="3">
    <source>
        <dbReference type="Proteomes" id="UP001178508"/>
    </source>
</evidence>
<feature type="region of interest" description="Disordered" evidence="1">
    <location>
        <begin position="35"/>
        <end position="66"/>
    </location>
</feature>